<comment type="caution">
    <text evidence="9">The sequence shown here is derived from an EMBL/GenBank/DDBJ whole genome shotgun (WGS) entry which is preliminary data.</text>
</comment>
<comment type="similarity">
    <text evidence="3">Belongs to the DHNA family.</text>
</comment>
<name>A0P418_ROSAI</name>
<dbReference type="GO" id="GO:0046656">
    <property type="term" value="P:folic acid biosynthetic process"/>
    <property type="evidence" value="ECO:0007669"/>
    <property type="project" value="UniProtKB-KW"/>
</dbReference>
<dbReference type="Gene3D" id="3.30.1130.10">
    <property type="match status" value="1"/>
</dbReference>
<sequence length="144" mass="16091">MEPVMPESPETFMEMNGDYLAEDGRDVILIEGLKAAAQIGILDSEKNRTQTVCFDIEMRTVAGYRRIVRETGAFVSYADAVEFIQQKAASGGHIDLVEDWAEAVAEFVLTNELVEDVSVKVTKPDIFEEASGVGIRIRRRRPPR</sequence>
<dbReference type="eggNOG" id="COG1539">
    <property type="taxonomic scope" value="Bacteria"/>
</dbReference>
<dbReference type="Proteomes" id="UP000004848">
    <property type="component" value="Unassembled WGS sequence"/>
</dbReference>
<dbReference type="PANTHER" id="PTHR42844:SF1">
    <property type="entry name" value="DIHYDRONEOPTERIN ALDOLASE 1-RELATED"/>
    <property type="match status" value="1"/>
</dbReference>
<reference evidence="9 10" key="1">
    <citation type="submission" date="2006-05" db="EMBL/GenBank/DDBJ databases">
        <authorList>
            <person name="King G."/>
            <person name="Ferriera S."/>
            <person name="Johnson J."/>
            <person name="Kravitz S."/>
            <person name="Beeson K."/>
            <person name="Sutton G."/>
            <person name="Rogers Y.-H."/>
            <person name="Friedman R."/>
            <person name="Frazier M."/>
            <person name="Venter J.C."/>
        </authorList>
    </citation>
    <scope>NUCLEOTIDE SEQUENCE [LARGE SCALE GENOMIC DNA]</scope>
    <source>
        <strain evidence="10">ATCC 25650 / DSM 13394 / JCM 20685 / NBRC 16684 / NCIMB 2208 / IAM 12614 / B1</strain>
    </source>
</reference>
<dbReference type="EC" id="4.1.2.25" evidence="4"/>
<proteinExistence type="inferred from homology"/>
<dbReference type="InterPro" id="IPR006156">
    <property type="entry name" value="Dihydroneopterin_aldolase"/>
</dbReference>
<dbReference type="GO" id="GO:0005737">
    <property type="term" value="C:cytoplasm"/>
    <property type="evidence" value="ECO:0007669"/>
    <property type="project" value="TreeGrafter"/>
</dbReference>
<evidence type="ECO:0000313" key="9">
    <source>
        <dbReference type="EMBL" id="EAV40228.1"/>
    </source>
</evidence>
<dbReference type="SMART" id="SM00905">
    <property type="entry name" value="FolB"/>
    <property type="match status" value="1"/>
</dbReference>
<dbReference type="GO" id="GO:0004150">
    <property type="term" value="F:dihydroneopterin aldolase activity"/>
    <property type="evidence" value="ECO:0007669"/>
    <property type="project" value="UniProtKB-EC"/>
</dbReference>
<accession>A0P418</accession>
<organism evidence="9 10">
    <name type="scientific">Roseibium aggregatum (strain ATCC 25650 / DSM 13394 / JCM 20685 / NBRC 16684 / NCIMB 2208 / IAM 12614 / B1)</name>
    <name type="common">Stappia aggregata</name>
    <dbReference type="NCBI Taxonomy" id="384765"/>
    <lineage>
        <taxon>Bacteria</taxon>
        <taxon>Pseudomonadati</taxon>
        <taxon>Pseudomonadota</taxon>
        <taxon>Alphaproteobacteria</taxon>
        <taxon>Hyphomicrobiales</taxon>
        <taxon>Stappiaceae</taxon>
        <taxon>Roseibium</taxon>
    </lineage>
</organism>
<evidence type="ECO:0000256" key="4">
    <source>
        <dbReference type="ARBA" id="ARBA00013043"/>
    </source>
</evidence>
<comment type="catalytic activity">
    <reaction evidence="1">
        <text>7,8-dihydroneopterin = 6-hydroxymethyl-7,8-dihydropterin + glycolaldehyde</text>
        <dbReference type="Rhea" id="RHEA:10540"/>
        <dbReference type="ChEBI" id="CHEBI:17001"/>
        <dbReference type="ChEBI" id="CHEBI:17071"/>
        <dbReference type="ChEBI" id="CHEBI:44841"/>
        <dbReference type="EC" id="4.1.2.25"/>
    </reaction>
</comment>
<evidence type="ECO:0000256" key="2">
    <source>
        <dbReference type="ARBA" id="ARBA00005013"/>
    </source>
</evidence>
<evidence type="ECO:0000313" key="10">
    <source>
        <dbReference type="Proteomes" id="UP000004848"/>
    </source>
</evidence>
<evidence type="ECO:0000256" key="1">
    <source>
        <dbReference type="ARBA" id="ARBA00001353"/>
    </source>
</evidence>
<evidence type="ECO:0000259" key="8">
    <source>
        <dbReference type="SMART" id="SM00905"/>
    </source>
</evidence>
<dbReference type="InterPro" id="IPR043133">
    <property type="entry name" value="GTP-CH-I_C/QueF"/>
</dbReference>
<comment type="pathway">
    <text evidence="2">Cofactor biosynthesis; tetrahydrofolate biosynthesis; 2-amino-4-hydroxy-6-hydroxymethyl-7,8-dihydropteridine diphosphate from 7,8-dihydroneopterin triphosphate: step 3/4.</text>
</comment>
<dbReference type="InterPro" id="IPR006157">
    <property type="entry name" value="FolB_dom"/>
</dbReference>
<gene>
    <name evidence="9" type="ORF">SIAM614_28563</name>
</gene>
<evidence type="ECO:0000256" key="6">
    <source>
        <dbReference type="ARBA" id="ARBA00023239"/>
    </source>
</evidence>
<dbReference type="SUPFAM" id="SSF55620">
    <property type="entry name" value="Tetrahydrobiopterin biosynthesis enzymes-like"/>
    <property type="match status" value="1"/>
</dbReference>
<keyword evidence="6" id="KW-0456">Lyase</keyword>
<feature type="domain" description="Dihydroneopterin aldolase/epimerase" evidence="8">
    <location>
        <begin position="28"/>
        <end position="139"/>
    </location>
</feature>
<evidence type="ECO:0000256" key="5">
    <source>
        <dbReference type="ARBA" id="ARBA00022909"/>
    </source>
</evidence>
<evidence type="ECO:0000256" key="7">
    <source>
        <dbReference type="ARBA" id="ARBA00032903"/>
    </source>
</evidence>
<keyword evidence="5" id="KW-0289">Folate biosynthesis</keyword>
<dbReference type="AlphaFoldDB" id="A0P418"/>
<dbReference type="EMBL" id="AAUW01000037">
    <property type="protein sequence ID" value="EAV40228.1"/>
    <property type="molecule type" value="Genomic_DNA"/>
</dbReference>
<dbReference type="PANTHER" id="PTHR42844">
    <property type="entry name" value="DIHYDRONEOPTERIN ALDOLASE 1-RELATED"/>
    <property type="match status" value="1"/>
</dbReference>
<dbReference type="Pfam" id="PF02152">
    <property type="entry name" value="FolB"/>
    <property type="match status" value="1"/>
</dbReference>
<protein>
    <recommendedName>
        <fullName evidence="4">dihydroneopterin aldolase</fullName>
        <ecNumber evidence="4">4.1.2.25</ecNumber>
    </recommendedName>
    <alternativeName>
        <fullName evidence="7">7,8-dihydroneopterin aldolase</fullName>
    </alternativeName>
</protein>
<evidence type="ECO:0000256" key="3">
    <source>
        <dbReference type="ARBA" id="ARBA00005708"/>
    </source>
</evidence>
<dbReference type="NCBIfam" id="TIGR00526">
    <property type="entry name" value="folB_dom"/>
    <property type="match status" value="1"/>
</dbReference>